<organism evidence="3 4">
    <name type="scientific">Neohortaea acidophila</name>
    <dbReference type="NCBI Taxonomy" id="245834"/>
    <lineage>
        <taxon>Eukaryota</taxon>
        <taxon>Fungi</taxon>
        <taxon>Dikarya</taxon>
        <taxon>Ascomycota</taxon>
        <taxon>Pezizomycotina</taxon>
        <taxon>Dothideomycetes</taxon>
        <taxon>Dothideomycetidae</taxon>
        <taxon>Mycosphaerellales</taxon>
        <taxon>Teratosphaeriaceae</taxon>
        <taxon>Neohortaea</taxon>
    </lineage>
</organism>
<reference evidence="3" key="1">
    <citation type="journal article" date="2020" name="Stud. Mycol.">
        <title>101 Dothideomycetes genomes: a test case for predicting lifestyles and emergence of pathogens.</title>
        <authorList>
            <person name="Haridas S."/>
            <person name="Albert R."/>
            <person name="Binder M."/>
            <person name="Bloem J."/>
            <person name="Labutti K."/>
            <person name="Salamov A."/>
            <person name="Andreopoulos B."/>
            <person name="Baker S."/>
            <person name="Barry K."/>
            <person name="Bills G."/>
            <person name="Bluhm B."/>
            <person name="Cannon C."/>
            <person name="Castanera R."/>
            <person name="Culley D."/>
            <person name="Daum C."/>
            <person name="Ezra D."/>
            <person name="Gonzalez J."/>
            <person name="Henrissat B."/>
            <person name="Kuo A."/>
            <person name="Liang C."/>
            <person name="Lipzen A."/>
            <person name="Lutzoni F."/>
            <person name="Magnuson J."/>
            <person name="Mondo S."/>
            <person name="Nolan M."/>
            <person name="Ohm R."/>
            <person name="Pangilinan J."/>
            <person name="Park H.-J."/>
            <person name="Ramirez L."/>
            <person name="Alfaro M."/>
            <person name="Sun H."/>
            <person name="Tritt A."/>
            <person name="Yoshinaga Y."/>
            <person name="Zwiers L.-H."/>
            <person name="Turgeon B."/>
            <person name="Goodwin S."/>
            <person name="Spatafora J."/>
            <person name="Crous P."/>
            <person name="Grigoriev I."/>
        </authorList>
    </citation>
    <scope>NUCLEOTIDE SEQUENCE</scope>
    <source>
        <strain evidence="3">CBS 113389</strain>
    </source>
</reference>
<evidence type="ECO:0000313" key="3">
    <source>
        <dbReference type="EMBL" id="KAF2487552.1"/>
    </source>
</evidence>
<dbReference type="Proteomes" id="UP000799767">
    <property type="component" value="Unassembled WGS sequence"/>
</dbReference>
<evidence type="ECO:0000256" key="2">
    <source>
        <dbReference type="SAM" id="Phobius"/>
    </source>
</evidence>
<feature type="transmembrane region" description="Helical" evidence="2">
    <location>
        <begin position="99"/>
        <end position="120"/>
    </location>
</feature>
<dbReference type="AlphaFoldDB" id="A0A6A6Q5I3"/>
<name>A0A6A6Q5I3_9PEZI</name>
<keyword evidence="2" id="KW-0472">Membrane</keyword>
<keyword evidence="4" id="KW-1185">Reference proteome</keyword>
<keyword evidence="2" id="KW-0812">Transmembrane</keyword>
<dbReference type="EMBL" id="MU001631">
    <property type="protein sequence ID" value="KAF2487552.1"/>
    <property type="molecule type" value="Genomic_DNA"/>
</dbReference>
<keyword evidence="2" id="KW-1133">Transmembrane helix</keyword>
<sequence>MRMPSEQKAAHTTKRWERQSIRFNTIKHPLNTTCSNSASMRCIGRIGREERRRRARPVQLMNRLRSRIQLWQAIGTHSLARYRFVLDAEWRFLHDERRFGHVGGLAAEVVRVVVVLFLLFHGRGGGLLRFASSEEERAYDEGDEEENADSETYPQADFAA</sequence>
<evidence type="ECO:0000313" key="4">
    <source>
        <dbReference type="Proteomes" id="UP000799767"/>
    </source>
</evidence>
<dbReference type="GeneID" id="54470448"/>
<feature type="region of interest" description="Disordered" evidence="1">
    <location>
        <begin position="137"/>
        <end position="160"/>
    </location>
</feature>
<evidence type="ECO:0000256" key="1">
    <source>
        <dbReference type="SAM" id="MobiDB-lite"/>
    </source>
</evidence>
<gene>
    <name evidence="3" type="ORF">BDY17DRAFT_13405</name>
</gene>
<proteinExistence type="predicted"/>
<dbReference type="RefSeq" id="XP_033594121.1">
    <property type="nucleotide sequence ID" value="XM_033729446.1"/>
</dbReference>
<accession>A0A6A6Q5I3</accession>
<protein>
    <submittedName>
        <fullName evidence="3">Uncharacterized protein</fullName>
    </submittedName>
</protein>